<gene>
    <name evidence="4" type="ORF">L2764_05425</name>
</gene>
<comment type="similarity">
    <text evidence="1 2">Belongs to the small heat shock protein (HSP20) family.</text>
</comment>
<dbReference type="InterPro" id="IPR002068">
    <property type="entry name" value="A-crystallin/Hsp20_dom"/>
</dbReference>
<dbReference type="Pfam" id="PF00011">
    <property type="entry name" value="HSP20"/>
    <property type="match status" value="1"/>
</dbReference>
<accession>A0ABT0L8B8</accession>
<dbReference type="PROSITE" id="PS01031">
    <property type="entry name" value="SHSP"/>
    <property type="match status" value="1"/>
</dbReference>
<dbReference type="Gene3D" id="2.60.40.790">
    <property type="match status" value="1"/>
</dbReference>
<evidence type="ECO:0000259" key="3">
    <source>
        <dbReference type="PROSITE" id="PS01031"/>
    </source>
</evidence>
<evidence type="ECO:0000256" key="2">
    <source>
        <dbReference type="RuleBase" id="RU003616"/>
    </source>
</evidence>
<evidence type="ECO:0000313" key="4">
    <source>
        <dbReference type="EMBL" id="MCL1123937.1"/>
    </source>
</evidence>
<protein>
    <submittedName>
        <fullName evidence="4">Hsp20/alpha crystallin family protein</fullName>
    </submittedName>
</protein>
<comment type="caution">
    <text evidence="4">The sequence shown here is derived from an EMBL/GenBank/DDBJ whole genome shotgun (WGS) entry which is preliminary data.</text>
</comment>
<dbReference type="RefSeq" id="WP_248939219.1">
    <property type="nucleotide sequence ID" value="NZ_JAKIKS010000014.1"/>
</dbReference>
<proteinExistence type="inferred from homology"/>
<dbReference type="CDD" id="cd06464">
    <property type="entry name" value="ACD_sHsps-like"/>
    <property type="match status" value="1"/>
</dbReference>
<organism evidence="4 5">
    <name type="scientific">Shewanella surugensis</name>
    <dbReference type="NCBI Taxonomy" id="212020"/>
    <lineage>
        <taxon>Bacteria</taxon>
        <taxon>Pseudomonadati</taxon>
        <taxon>Pseudomonadota</taxon>
        <taxon>Gammaproteobacteria</taxon>
        <taxon>Alteromonadales</taxon>
        <taxon>Shewanellaceae</taxon>
        <taxon>Shewanella</taxon>
    </lineage>
</organism>
<dbReference type="EMBL" id="JAKIKS010000014">
    <property type="protein sequence ID" value="MCL1123937.1"/>
    <property type="molecule type" value="Genomic_DNA"/>
</dbReference>
<dbReference type="InterPro" id="IPR031107">
    <property type="entry name" value="Small_HSP"/>
</dbReference>
<keyword evidence="5" id="KW-1185">Reference proteome</keyword>
<feature type="domain" description="SHSP" evidence="3">
    <location>
        <begin position="64"/>
        <end position="178"/>
    </location>
</feature>
<name>A0ABT0L8B8_9GAMM</name>
<reference evidence="4 5" key="1">
    <citation type="submission" date="2022-01" db="EMBL/GenBank/DDBJ databases">
        <title>Whole genome-based taxonomy of the Shewanellaceae.</title>
        <authorList>
            <person name="Martin-Rodriguez A.J."/>
        </authorList>
    </citation>
    <scope>NUCLEOTIDE SEQUENCE [LARGE SCALE GENOMIC DNA]</scope>
    <source>
        <strain evidence="4 5">DSM 17177</strain>
    </source>
</reference>
<dbReference type="InterPro" id="IPR008978">
    <property type="entry name" value="HSP20-like_chaperone"/>
</dbReference>
<dbReference type="Proteomes" id="UP001203423">
    <property type="component" value="Unassembled WGS sequence"/>
</dbReference>
<sequence>MNIERLNPWNWLSDNAHSSDDTQIEHQNHLQPFAYLQQEMMHIVDDSLRSAGLTSHVFGQDLINHTASFKPKLDVITTKEQYNVILEVPGMKKTELAITIKGEHLTLSGEKENMVEQYEKNLYHNELSYGQFSRQLTLPKDANTGLIQADLNDGVLSITIPRMPHSNVVMKAIPINQEYH</sequence>
<dbReference type="SUPFAM" id="SSF49764">
    <property type="entry name" value="HSP20-like chaperones"/>
    <property type="match status" value="1"/>
</dbReference>
<dbReference type="PANTHER" id="PTHR11527">
    <property type="entry name" value="HEAT-SHOCK PROTEIN 20 FAMILY MEMBER"/>
    <property type="match status" value="1"/>
</dbReference>
<evidence type="ECO:0000256" key="1">
    <source>
        <dbReference type="PROSITE-ProRule" id="PRU00285"/>
    </source>
</evidence>
<evidence type="ECO:0000313" key="5">
    <source>
        <dbReference type="Proteomes" id="UP001203423"/>
    </source>
</evidence>